<dbReference type="InterPro" id="IPR001304">
    <property type="entry name" value="C-type_lectin-like"/>
</dbReference>
<dbReference type="Proteomes" id="UP000494165">
    <property type="component" value="Unassembled WGS sequence"/>
</dbReference>
<gene>
    <name evidence="3" type="ORF">CLODIP_2_CD10107</name>
</gene>
<dbReference type="EMBL" id="CADEPI010000137">
    <property type="protein sequence ID" value="CAB3376928.1"/>
    <property type="molecule type" value="Genomic_DNA"/>
</dbReference>
<organism evidence="3 4">
    <name type="scientific">Cloeon dipterum</name>
    <dbReference type="NCBI Taxonomy" id="197152"/>
    <lineage>
        <taxon>Eukaryota</taxon>
        <taxon>Metazoa</taxon>
        <taxon>Ecdysozoa</taxon>
        <taxon>Arthropoda</taxon>
        <taxon>Hexapoda</taxon>
        <taxon>Insecta</taxon>
        <taxon>Pterygota</taxon>
        <taxon>Palaeoptera</taxon>
        <taxon>Ephemeroptera</taxon>
        <taxon>Pisciforma</taxon>
        <taxon>Baetidae</taxon>
        <taxon>Cloeon</taxon>
    </lineage>
</organism>
<accession>A0A8S1D8M4</accession>
<name>A0A8S1D8M4_9INSE</name>
<feature type="coiled-coil region" evidence="1">
    <location>
        <begin position="318"/>
        <end position="349"/>
    </location>
</feature>
<keyword evidence="4" id="KW-1185">Reference proteome</keyword>
<dbReference type="PROSITE" id="PS50041">
    <property type="entry name" value="C_TYPE_LECTIN_2"/>
    <property type="match status" value="2"/>
</dbReference>
<protein>
    <recommendedName>
        <fullName evidence="2">C-type lectin domain-containing protein</fullName>
    </recommendedName>
</protein>
<sequence>MASGRVRRESYESFRRRGRRQSDAESCSIYARLNSRTLIAIFVDSKVHERLNFALDEHQQLYIKRGRSVLLASFYLQLFAHRFSGKMNFVWVAFLVFLPAFETTNRTACLPEGSIRDVVTLGNGKSYHLSTEMKNWYQAKDYCVAKGMRLASPKTQEELNVLHGKIKDIEDGHVWLSASDVGRKGIEFRWLDGEVLPVNSSLWAKERKQPDHFGDGQEACAFISKYTDTNKLLDHECRTSKMNVVWVIFLVFLPAFETTNRTACLPEGSIREFVKFWGKYEAECDRCQGGQCQEEDTRSRNDSTCDIQEIKLQVETSLDNFKIELINFKDEMRQLVRNLTSKLQLSTEKEEKNVTSCLEKYKQDVVTLGNGKSYHLSTGKKNWYQAKDYCEEKGMRLASPKTQEELNILHGKISEYVEGANFFWLSASDVGRKGIEFRWLDGEVLPVSSSLWDKGMIQPDSFGRGQEVCTFISKYSGTNKLADHECRTSALAGSICEALDCV</sequence>
<proteinExistence type="predicted"/>
<dbReference type="Gene3D" id="3.10.100.10">
    <property type="entry name" value="Mannose-Binding Protein A, subunit A"/>
    <property type="match status" value="2"/>
</dbReference>
<reference evidence="3 4" key="1">
    <citation type="submission" date="2020-04" db="EMBL/GenBank/DDBJ databases">
        <authorList>
            <person name="Alioto T."/>
            <person name="Alioto T."/>
            <person name="Gomez Garrido J."/>
        </authorList>
    </citation>
    <scope>NUCLEOTIDE SEQUENCE [LARGE SCALE GENOMIC DNA]</scope>
</reference>
<dbReference type="SMART" id="SM00034">
    <property type="entry name" value="CLECT"/>
    <property type="match status" value="2"/>
</dbReference>
<dbReference type="CDD" id="cd00037">
    <property type="entry name" value="CLECT"/>
    <property type="match status" value="2"/>
</dbReference>
<evidence type="ECO:0000313" key="3">
    <source>
        <dbReference type="EMBL" id="CAB3376928.1"/>
    </source>
</evidence>
<keyword evidence="1" id="KW-0175">Coiled coil</keyword>
<dbReference type="InterPro" id="IPR016186">
    <property type="entry name" value="C-type_lectin-like/link_sf"/>
</dbReference>
<dbReference type="AlphaFoldDB" id="A0A8S1D8M4"/>
<dbReference type="Pfam" id="PF00059">
    <property type="entry name" value="Lectin_C"/>
    <property type="match status" value="2"/>
</dbReference>
<comment type="caution">
    <text evidence="3">The sequence shown here is derived from an EMBL/GenBank/DDBJ whole genome shotgun (WGS) entry which is preliminary data.</text>
</comment>
<evidence type="ECO:0000256" key="1">
    <source>
        <dbReference type="SAM" id="Coils"/>
    </source>
</evidence>
<dbReference type="InterPro" id="IPR016187">
    <property type="entry name" value="CTDL_fold"/>
</dbReference>
<dbReference type="InterPro" id="IPR050111">
    <property type="entry name" value="C-type_lectin/snaclec_domain"/>
</dbReference>
<dbReference type="OrthoDB" id="7727505at2759"/>
<evidence type="ECO:0000313" key="4">
    <source>
        <dbReference type="Proteomes" id="UP000494165"/>
    </source>
</evidence>
<dbReference type="SUPFAM" id="SSF56436">
    <property type="entry name" value="C-type lectin-like"/>
    <property type="match status" value="2"/>
</dbReference>
<feature type="domain" description="C-type lectin" evidence="2">
    <location>
        <begin position="369"/>
        <end position="486"/>
    </location>
</feature>
<evidence type="ECO:0000259" key="2">
    <source>
        <dbReference type="PROSITE" id="PS50041"/>
    </source>
</evidence>
<feature type="domain" description="C-type lectin" evidence="2">
    <location>
        <begin position="122"/>
        <end position="246"/>
    </location>
</feature>
<dbReference type="PANTHER" id="PTHR22803">
    <property type="entry name" value="MANNOSE, PHOSPHOLIPASE, LECTIN RECEPTOR RELATED"/>
    <property type="match status" value="1"/>
</dbReference>